<dbReference type="RefSeq" id="WP_068869772.1">
    <property type="nucleotide sequence ID" value="NZ_CP016539.2"/>
</dbReference>
<evidence type="ECO:0000313" key="3">
    <source>
        <dbReference type="Proteomes" id="UP000092650"/>
    </source>
</evidence>
<dbReference type="Proteomes" id="UP000092650">
    <property type="component" value="Chromosome"/>
</dbReference>
<evidence type="ECO:0000313" key="2">
    <source>
        <dbReference type="EMBL" id="ANU20046.1"/>
    </source>
</evidence>
<dbReference type="KEGG" id="ppla:BBI15_07385"/>
<gene>
    <name evidence="2" type="ORF">BBI15_07385</name>
</gene>
<accession>A0A1C7E8J9</accession>
<keyword evidence="1" id="KW-0472">Membrane</keyword>
<keyword evidence="1" id="KW-1133">Transmembrane helix</keyword>
<proteinExistence type="predicted"/>
<feature type="transmembrane region" description="Helical" evidence="1">
    <location>
        <begin position="6"/>
        <end position="26"/>
    </location>
</feature>
<evidence type="ECO:0000256" key="1">
    <source>
        <dbReference type="SAM" id="Phobius"/>
    </source>
</evidence>
<sequence>MSEEEAFPFFMAWWIHLLGPMPMLFIRRWCFLFLFSIPENWERHVPMSGTILTTEILSGRNLLDQESDFVPVCQTISLLKADFFNEISKAETGRSCENAVIFSKKAANNDQMMHTNDLF</sequence>
<reference evidence="2" key="1">
    <citation type="submission" date="2016-10" db="EMBL/GenBank/DDBJ databases">
        <authorList>
            <person name="See-Too W.S."/>
        </authorList>
    </citation>
    <scope>NUCLEOTIDE SEQUENCE [LARGE SCALE GENOMIC DNA]</scope>
    <source>
        <strain evidence="2">DSM 23997</strain>
    </source>
</reference>
<organism evidence="2 3">
    <name type="scientific">Planococcus plakortidis</name>
    <dbReference type="NCBI Taxonomy" id="1038856"/>
    <lineage>
        <taxon>Bacteria</taxon>
        <taxon>Bacillati</taxon>
        <taxon>Bacillota</taxon>
        <taxon>Bacilli</taxon>
        <taxon>Bacillales</taxon>
        <taxon>Caryophanaceae</taxon>
        <taxon>Planococcus</taxon>
    </lineage>
</organism>
<dbReference type="AlphaFoldDB" id="A0A1C7E8J9"/>
<name>A0A1C7E8J9_9BACL</name>
<keyword evidence="3" id="KW-1185">Reference proteome</keyword>
<dbReference type="EMBL" id="CP016539">
    <property type="protein sequence ID" value="ANU20046.1"/>
    <property type="molecule type" value="Genomic_DNA"/>
</dbReference>
<protein>
    <submittedName>
        <fullName evidence="2">Uncharacterized protein</fullName>
    </submittedName>
</protein>
<keyword evidence="1" id="KW-0812">Transmembrane</keyword>